<dbReference type="InterPro" id="IPR046271">
    <property type="entry name" value="DUF6304"/>
</dbReference>
<name>A0ABP6JW93_9ACTN</name>
<dbReference type="EMBL" id="BAAAUD010000041">
    <property type="protein sequence ID" value="GAA2951954.1"/>
    <property type="molecule type" value="Genomic_DNA"/>
</dbReference>
<reference evidence="2" key="1">
    <citation type="journal article" date="2019" name="Int. J. Syst. Evol. Microbiol.">
        <title>The Global Catalogue of Microorganisms (GCM) 10K type strain sequencing project: providing services to taxonomists for standard genome sequencing and annotation.</title>
        <authorList>
            <consortium name="The Broad Institute Genomics Platform"/>
            <consortium name="The Broad Institute Genome Sequencing Center for Infectious Disease"/>
            <person name="Wu L."/>
            <person name="Ma J."/>
        </authorList>
    </citation>
    <scope>NUCLEOTIDE SEQUENCE [LARGE SCALE GENOMIC DNA]</scope>
    <source>
        <strain evidence="2">JCM 9088</strain>
    </source>
</reference>
<accession>A0ABP6JW93</accession>
<dbReference type="Pfam" id="PF19822">
    <property type="entry name" value="DUF6304"/>
    <property type="match status" value="1"/>
</dbReference>
<comment type="caution">
    <text evidence="1">The sequence shown here is derived from an EMBL/GenBank/DDBJ whole genome shotgun (WGS) entry which is preliminary data.</text>
</comment>
<dbReference type="Proteomes" id="UP001500403">
    <property type="component" value="Unassembled WGS sequence"/>
</dbReference>
<gene>
    <name evidence="1" type="ORF">GCM10010446_41430</name>
</gene>
<evidence type="ECO:0000313" key="1">
    <source>
        <dbReference type="EMBL" id="GAA2951954.1"/>
    </source>
</evidence>
<dbReference type="RefSeq" id="WP_344497023.1">
    <property type="nucleotide sequence ID" value="NZ_BAAAUD010000041.1"/>
</dbReference>
<proteinExistence type="predicted"/>
<sequence length="249" mass="26698">MTGEPWAGWYRDREGSAAITFTADGQRLRTRIRGVGFEGDSFEALDPVAALPAGGAGFTLSGGSLCDCVFEWDIPLPVYADGRVHRAVLSCLLTLGRPLPSGGVDREHLALALHFDGAVYASERAENDFEHALTVIQRRLPPGAYLRSCISCAFSDYHPSGSGLFGNLACFRRTKDEYRAVGGERELLELWDLRSGFVQETWACPDFERRPAQGPGTGYRGAFPYVREEVAGAAPGGGPSGPLAAEAAG</sequence>
<evidence type="ECO:0000313" key="2">
    <source>
        <dbReference type="Proteomes" id="UP001500403"/>
    </source>
</evidence>
<protein>
    <submittedName>
        <fullName evidence="1">Uncharacterized protein</fullName>
    </submittedName>
</protein>
<organism evidence="1 2">
    <name type="scientific">Streptomyces enissocaesilis</name>
    <dbReference type="NCBI Taxonomy" id="332589"/>
    <lineage>
        <taxon>Bacteria</taxon>
        <taxon>Bacillati</taxon>
        <taxon>Actinomycetota</taxon>
        <taxon>Actinomycetes</taxon>
        <taxon>Kitasatosporales</taxon>
        <taxon>Streptomycetaceae</taxon>
        <taxon>Streptomyces</taxon>
        <taxon>Streptomyces rochei group</taxon>
    </lineage>
</organism>
<keyword evidence="2" id="KW-1185">Reference proteome</keyword>